<feature type="compositionally biased region" description="Low complexity" evidence="1">
    <location>
        <begin position="32"/>
        <end position="45"/>
    </location>
</feature>
<evidence type="ECO:0000313" key="2">
    <source>
        <dbReference type="EMBL" id="CAL5228789.1"/>
    </source>
</evidence>
<evidence type="ECO:0000256" key="1">
    <source>
        <dbReference type="SAM" id="MobiDB-lite"/>
    </source>
</evidence>
<accession>A0ABP1GDX4</accession>
<dbReference type="PANTHER" id="PTHR14303">
    <property type="entry name" value="DNA POLYMERASE DELTA SUBUNIT 4"/>
    <property type="match status" value="1"/>
</dbReference>
<proteinExistence type="predicted"/>
<gene>
    <name evidence="2" type="primary">g11983</name>
    <name evidence="2" type="ORF">VP750_LOCUS10695</name>
</gene>
<name>A0ABP1GDX4_9CHLO</name>
<protein>
    <submittedName>
        <fullName evidence="2">G11983 protein</fullName>
    </submittedName>
</protein>
<sequence>MSSGSIQFRQSRNPHAGDHIARKLTTRKDLAPEPSSGLSSQPSTSQEDEPQDIGHILKNFDLTSKFGPCLGLTRLERWNRAQQLGLNPPAEVHRILESLPDEDSMHESIWAGRV</sequence>
<dbReference type="Pfam" id="PF04081">
    <property type="entry name" value="DNA_pol_delta_4"/>
    <property type="match status" value="1"/>
</dbReference>
<dbReference type="EMBL" id="CAXHTA020000019">
    <property type="protein sequence ID" value="CAL5228789.1"/>
    <property type="molecule type" value="Genomic_DNA"/>
</dbReference>
<comment type="caution">
    <text evidence="2">The sequence shown here is derived from an EMBL/GenBank/DDBJ whole genome shotgun (WGS) entry which is preliminary data.</text>
</comment>
<reference evidence="2 3" key="1">
    <citation type="submission" date="2024-06" db="EMBL/GenBank/DDBJ databases">
        <authorList>
            <person name="Kraege A."/>
            <person name="Thomma B."/>
        </authorList>
    </citation>
    <scope>NUCLEOTIDE SEQUENCE [LARGE SCALE GENOMIC DNA]</scope>
</reference>
<keyword evidence="3" id="KW-1185">Reference proteome</keyword>
<feature type="compositionally biased region" description="Polar residues" evidence="1">
    <location>
        <begin position="1"/>
        <end position="13"/>
    </location>
</feature>
<feature type="region of interest" description="Disordered" evidence="1">
    <location>
        <begin position="1"/>
        <end position="54"/>
    </location>
</feature>
<dbReference type="Proteomes" id="UP001497392">
    <property type="component" value="Unassembled WGS sequence"/>
</dbReference>
<dbReference type="PANTHER" id="PTHR14303:SF0">
    <property type="entry name" value="DNA POLYMERASE DELTA SUBUNIT 4"/>
    <property type="match status" value="1"/>
</dbReference>
<organism evidence="2 3">
    <name type="scientific">Coccomyxa viridis</name>
    <dbReference type="NCBI Taxonomy" id="1274662"/>
    <lineage>
        <taxon>Eukaryota</taxon>
        <taxon>Viridiplantae</taxon>
        <taxon>Chlorophyta</taxon>
        <taxon>core chlorophytes</taxon>
        <taxon>Trebouxiophyceae</taxon>
        <taxon>Trebouxiophyceae incertae sedis</taxon>
        <taxon>Coccomyxaceae</taxon>
        <taxon>Coccomyxa</taxon>
    </lineage>
</organism>
<feature type="compositionally biased region" description="Basic and acidic residues" evidence="1">
    <location>
        <begin position="15"/>
        <end position="31"/>
    </location>
</feature>
<evidence type="ECO:0000313" key="3">
    <source>
        <dbReference type="Proteomes" id="UP001497392"/>
    </source>
</evidence>
<dbReference type="InterPro" id="IPR007218">
    <property type="entry name" value="DNA_pol_delta_4"/>
</dbReference>